<reference evidence="1" key="1">
    <citation type="submission" date="2023-02" db="EMBL/GenBank/DDBJ databases">
        <title>Genome of toxic invasive species Heracleum sosnowskyi carries increased number of genes despite the absence of recent whole-genome duplications.</title>
        <authorList>
            <person name="Schelkunov M."/>
            <person name="Shtratnikova V."/>
            <person name="Makarenko M."/>
            <person name="Klepikova A."/>
            <person name="Omelchenko D."/>
            <person name="Novikova G."/>
            <person name="Obukhova E."/>
            <person name="Bogdanov V."/>
            <person name="Penin A."/>
            <person name="Logacheva M."/>
        </authorList>
    </citation>
    <scope>NUCLEOTIDE SEQUENCE</scope>
    <source>
        <strain evidence="1">Hsosn_3</strain>
        <tissue evidence="1">Leaf</tissue>
    </source>
</reference>
<proteinExistence type="predicted"/>
<keyword evidence="2" id="KW-1185">Reference proteome</keyword>
<evidence type="ECO:0000313" key="2">
    <source>
        <dbReference type="Proteomes" id="UP001237642"/>
    </source>
</evidence>
<protein>
    <submittedName>
        <fullName evidence="1">Uncharacterized protein</fullName>
    </submittedName>
</protein>
<name>A0AAD8HZW1_9APIA</name>
<reference evidence="1" key="2">
    <citation type="submission" date="2023-05" db="EMBL/GenBank/DDBJ databases">
        <authorList>
            <person name="Schelkunov M.I."/>
        </authorList>
    </citation>
    <scope>NUCLEOTIDE SEQUENCE</scope>
    <source>
        <strain evidence="1">Hsosn_3</strain>
        <tissue evidence="1">Leaf</tissue>
    </source>
</reference>
<dbReference type="EMBL" id="JAUIZM010000007">
    <property type="protein sequence ID" value="KAK1375899.1"/>
    <property type="molecule type" value="Genomic_DNA"/>
</dbReference>
<dbReference type="AlphaFoldDB" id="A0AAD8HZW1"/>
<accession>A0AAD8HZW1</accession>
<evidence type="ECO:0000313" key="1">
    <source>
        <dbReference type="EMBL" id="KAK1375899.1"/>
    </source>
</evidence>
<sequence length="174" mass="20196">MPPRSRKRKLSSSAANDNLNNEKKNQTLVPYLHRDIWFEILSWLSATCLYNIIIQARVPRHTVFQLPRESEMRNFSVIRDRRSGELKLVFAIQQYNGECSWYVQKLGIGYSWKRISGSHTFADVDFPGMSIGGFVVYQVSNNVVVFDENGLCIIYLIMDLYLENHLNFYTFSAG</sequence>
<dbReference type="Proteomes" id="UP001237642">
    <property type="component" value="Unassembled WGS sequence"/>
</dbReference>
<comment type="caution">
    <text evidence="1">The sequence shown here is derived from an EMBL/GenBank/DDBJ whole genome shotgun (WGS) entry which is preliminary data.</text>
</comment>
<organism evidence="1 2">
    <name type="scientific">Heracleum sosnowskyi</name>
    <dbReference type="NCBI Taxonomy" id="360622"/>
    <lineage>
        <taxon>Eukaryota</taxon>
        <taxon>Viridiplantae</taxon>
        <taxon>Streptophyta</taxon>
        <taxon>Embryophyta</taxon>
        <taxon>Tracheophyta</taxon>
        <taxon>Spermatophyta</taxon>
        <taxon>Magnoliopsida</taxon>
        <taxon>eudicotyledons</taxon>
        <taxon>Gunneridae</taxon>
        <taxon>Pentapetalae</taxon>
        <taxon>asterids</taxon>
        <taxon>campanulids</taxon>
        <taxon>Apiales</taxon>
        <taxon>Apiaceae</taxon>
        <taxon>Apioideae</taxon>
        <taxon>apioid superclade</taxon>
        <taxon>Tordylieae</taxon>
        <taxon>Tordyliinae</taxon>
        <taxon>Heracleum</taxon>
    </lineage>
</organism>
<gene>
    <name evidence="1" type="ORF">POM88_032092</name>
</gene>